<dbReference type="Gene3D" id="3.90.1150.10">
    <property type="entry name" value="Aspartate Aminotransferase, domain 1"/>
    <property type="match status" value="1"/>
</dbReference>
<proteinExistence type="inferred from homology"/>
<dbReference type="PATRIC" id="fig|1196324.3.peg.43"/>
<dbReference type="InterPro" id="IPR015422">
    <property type="entry name" value="PyrdxlP-dep_Trfase_small"/>
</dbReference>
<dbReference type="eggNOG" id="COG0161">
    <property type="taxonomic scope" value="Bacteria"/>
</dbReference>
<comment type="caution">
    <text evidence="6">The sequence shown here is derived from an EMBL/GenBank/DDBJ whole genome shotgun (WGS) entry which is preliminary data.</text>
</comment>
<dbReference type="OrthoDB" id="9807885at2"/>
<dbReference type="RefSeq" id="WP_007200154.1">
    <property type="nucleotide sequence ID" value="NZ_AKKV01000004.1"/>
</dbReference>
<dbReference type="EMBL" id="AKKV01000004">
    <property type="protein sequence ID" value="EIT87449.1"/>
    <property type="molecule type" value="Genomic_DNA"/>
</dbReference>
<reference evidence="6 7" key="1">
    <citation type="journal article" date="2012" name="J. Bacteriol.">
        <title>Genome of Bacillus macauensis ZFHKF-1, a Long-Chain-Forming Bacterium.</title>
        <authorList>
            <person name="Cai L."/>
            <person name="Zhang T."/>
        </authorList>
    </citation>
    <scope>NUCLEOTIDE SEQUENCE [LARGE SCALE GENOMIC DNA]</scope>
    <source>
        <strain evidence="6 7">ZFHKF-1</strain>
    </source>
</reference>
<dbReference type="PANTHER" id="PTHR43094">
    <property type="entry name" value="AMINOTRANSFERASE"/>
    <property type="match status" value="1"/>
</dbReference>
<evidence type="ECO:0000256" key="1">
    <source>
        <dbReference type="ARBA" id="ARBA00008954"/>
    </source>
</evidence>
<dbReference type="GO" id="GO:0030170">
    <property type="term" value="F:pyridoxal phosphate binding"/>
    <property type="evidence" value="ECO:0007669"/>
    <property type="project" value="InterPro"/>
</dbReference>
<dbReference type="PIRSF" id="PIRSF000521">
    <property type="entry name" value="Transaminase_4ab_Lys_Orn"/>
    <property type="match status" value="1"/>
</dbReference>
<dbReference type="PANTHER" id="PTHR43094:SF1">
    <property type="entry name" value="AMINOTRANSFERASE CLASS-III"/>
    <property type="match status" value="1"/>
</dbReference>
<sequence length="443" mass="48676">MTNEQRYEQLAALDKKHFLHPTTAIAQQQASGPEFIFTKGEGVRLYDLKGRSALDGLASLWNVNIGHGREEIAQVAYEQMKTLGYCSSFASFSNEPAIKLAAKLAEIAPGNLTATFFTSGGSESNDTAYKLARHYWILKGQPARKKIISRSRSYHGVAMGATSATGLKPFRDFTNSLAPDFCYVDHFSTDALREKILEEGPENVAAFIAEPVQGAGGVHIPPATYFKEVRRLCDEFGILFITDEVITAFGRTGTYFGIDHYDVVPDMMCFAKGITSGYAQLGGVMISETIHNDLMELSKGTLLHGYTYSGHPMACAVALKNLEIIEREGLINNARNMGDVLLSGFKDIQKKRSIVGDVRALGLIGAVELVKNKATNERFEEPIAPKVIAEAHKRGLIMRSVVFDQQDTLVFAPPLIINEQEIQELITLLHDSIEAVEHAITSV</sequence>
<accession>I8ANP8</accession>
<gene>
    <name evidence="6" type="ORF">A374_00215</name>
</gene>
<dbReference type="SUPFAM" id="SSF53383">
    <property type="entry name" value="PLP-dependent transferases"/>
    <property type="match status" value="1"/>
</dbReference>
<evidence type="ECO:0000256" key="3">
    <source>
        <dbReference type="ARBA" id="ARBA00022679"/>
    </source>
</evidence>
<dbReference type="AlphaFoldDB" id="I8ANP8"/>
<protein>
    <submittedName>
        <fullName evidence="6">Aminotransferase</fullName>
    </submittedName>
</protein>
<name>I8ANP8_9BACL</name>
<evidence type="ECO:0000256" key="4">
    <source>
        <dbReference type="ARBA" id="ARBA00022898"/>
    </source>
</evidence>
<dbReference type="PROSITE" id="PS00600">
    <property type="entry name" value="AA_TRANSFER_CLASS_3"/>
    <property type="match status" value="1"/>
</dbReference>
<dbReference type="FunFam" id="3.40.640.10:FF:000014">
    <property type="entry name" value="Adenosylmethionine-8-amino-7-oxononanoate aminotransferase, probable"/>
    <property type="match status" value="1"/>
</dbReference>
<evidence type="ECO:0000256" key="2">
    <source>
        <dbReference type="ARBA" id="ARBA00022576"/>
    </source>
</evidence>
<evidence type="ECO:0000313" key="6">
    <source>
        <dbReference type="EMBL" id="EIT87449.1"/>
    </source>
</evidence>
<dbReference type="Gene3D" id="3.40.640.10">
    <property type="entry name" value="Type I PLP-dependent aspartate aminotransferase-like (Major domain)"/>
    <property type="match status" value="1"/>
</dbReference>
<dbReference type="Proteomes" id="UP000004080">
    <property type="component" value="Unassembled WGS sequence"/>
</dbReference>
<dbReference type="InterPro" id="IPR015424">
    <property type="entry name" value="PyrdxlP-dep_Trfase"/>
</dbReference>
<dbReference type="InterPro" id="IPR015421">
    <property type="entry name" value="PyrdxlP-dep_Trfase_major"/>
</dbReference>
<dbReference type="InterPro" id="IPR005814">
    <property type="entry name" value="Aminotrans_3"/>
</dbReference>
<keyword evidence="7" id="KW-1185">Reference proteome</keyword>
<dbReference type="InterPro" id="IPR049704">
    <property type="entry name" value="Aminotrans_3_PPA_site"/>
</dbReference>
<dbReference type="CDD" id="cd00610">
    <property type="entry name" value="OAT_like"/>
    <property type="match status" value="1"/>
</dbReference>
<comment type="similarity">
    <text evidence="1 5">Belongs to the class-III pyridoxal-phosphate-dependent aminotransferase family.</text>
</comment>
<keyword evidence="3 6" id="KW-0808">Transferase</keyword>
<organism evidence="6 7">
    <name type="scientific">Fictibacillus macauensis ZFHKF-1</name>
    <dbReference type="NCBI Taxonomy" id="1196324"/>
    <lineage>
        <taxon>Bacteria</taxon>
        <taxon>Bacillati</taxon>
        <taxon>Bacillota</taxon>
        <taxon>Bacilli</taxon>
        <taxon>Bacillales</taxon>
        <taxon>Fictibacillaceae</taxon>
        <taxon>Fictibacillus</taxon>
    </lineage>
</organism>
<dbReference type="Pfam" id="PF00202">
    <property type="entry name" value="Aminotran_3"/>
    <property type="match status" value="1"/>
</dbReference>
<dbReference type="GO" id="GO:0008483">
    <property type="term" value="F:transaminase activity"/>
    <property type="evidence" value="ECO:0007669"/>
    <property type="project" value="UniProtKB-KW"/>
</dbReference>
<evidence type="ECO:0000313" key="7">
    <source>
        <dbReference type="Proteomes" id="UP000004080"/>
    </source>
</evidence>
<keyword evidence="4 5" id="KW-0663">Pyridoxal phosphate</keyword>
<dbReference type="STRING" id="1196324.A374_00215"/>
<evidence type="ECO:0000256" key="5">
    <source>
        <dbReference type="RuleBase" id="RU003560"/>
    </source>
</evidence>
<keyword evidence="2 6" id="KW-0032">Aminotransferase</keyword>